<dbReference type="SUPFAM" id="SSF48726">
    <property type="entry name" value="Immunoglobulin"/>
    <property type="match status" value="1"/>
</dbReference>
<feature type="chain" id="PRO_5025501853" description="Ig-like domain-containing protein" evidence="5">
    <location>
        <begin position="20"/>
        <end position="399"/>
    </location>
</feature>
<evidence type="ECO:0000313" key="8">
    <source>
        <dbReference type="Proteomes" id="UP000472270"/>
    </source>
</evidence>
<proteinExistence type="inferred from homology"/>
<dbReference type="Gene3D" id="3.30.500.10">
    <property type="entry name" value="MHC class I-like antigen recognition-like"/>
    <property type="match status" value="1"/>
</dbReference>
<evidence type="ECO:0000256" key="4">
    <source>
        <dbReference type="SAM" id="Phobius"/>
    </source>
</evidence>
<dbReference type="GO" id="GO:0005615">
    <property type="term" value="C:extracellular space"/>
    <property type="evidence" value="ECO:0007669"/>
    <property type="project" value="TreeGrafter"/>
</dbReference>
<dbReference type="PROSITE" id="PS00290">
    <property type="entry name" value="IG_MHC"/>
    <property type="match status" value="1"/>
</dbReference>
<dbReference type="Proteomes" id="UP000472270">
    <property type="component" value="Unassembled WGS sequence"/>
</dbReference>
<dbReference type="Pfam" id="PF07654">
    <property type="entry name" value="C1-set"/>
    <property type="match status" value="1"/>
</dbReference>
<dbReference type="SMART" id="SM00407">
    <property type="entry name" value="IGc1"/>
    <property type="match status" value="1"/>
</dbReference>
<comment type="similarity">
    <text evidence="3">Belongs to the MHC class I family.</text>
</comment>
<dbReference type="CDD" id="cd07698">
    <property type="entry name" value="IgC1_MHC_I_alpha3"/>
    <property type="match status" value="1"/>
</dbReference>
<evidence type="ECO:0000256" key="1">
    <source>
        <dbReference type="ARBA" id="ARBA00023180"/>
    </source>
</evidence>
<keyword evidence="5" id="KW-0732">Signal</keyword>
<dbReference type="InterPro" id="IPR011162">
    <property type="entry name" value="MHC_I/II-like_Ag-recog"/>
</dbReference>
<sequence length="399" mass="47171">MQTVILVWCLRALCRLVCSERHTFITLYTEINGQTVAGFPDISAVTTLDGQQIDYYDSEIKKLIPKQDWMKEFASEDRFKEYTEFRERVQQTNKINIRFIMERFNQSHGVHVYQRMYGCDWDDETGESRGFDQHGYDGQDFIFLDMKEFRYVTPVLQGIITMQKWNNDREQLELLKQYYEYECVEWLKYFLTSRKAGLERRVSLLQWSSSSPVVCHATGFYPSAVTITWLKNGEDHDEDMDLGELLPNEDGTFQKTSILNVPQDDWKKHQYVCVVEHETGTIRKILREDEIKRTDRNHSLHLLFSDLYCCFCILLYVFLSIIFVFLRTYKSILQKNISVCGGSFLIPVYLSFDPLYTSKYFYSFSVNSFNSCRMMGMFSEFTQAELKISTNMYDITLQP</sequence>
<organism evidence="7 8">
    <name type="scientific">Sinocyclocheilus rhinocerous</name>
    <dbReference type="NCBI Taxonomy" id="307959"/>
    <lineage>
        <taxon>Eukaryota</taxon>
        <taxon>Metazoa</taxon>
        <taxon>Chordata</taxon>
        <taxon>Craniata</taxon>
        <taxon>Vertebrata</taxon>
        <taxon>Euteleostomi</taxon>
        <taxon>Actinopterygii</taxon>
        <taxon>Neopterygii</taxon>
        <taxon>Teleostei</taxon>
        <taxon>Ostariophysi</taxon>
        <taxon>Cypriniformes</taxon>
        <taxon>Cyprinidae</taxon>
        <taxon>Cyprininae</taxon>
        <taxon>Sinocyclocheilus</taxon>
    </lineage>
</organism>
<dbReference type="InterPro" id="IPR003597">
    <property type="entry name" value="Ig_C1-set"/>
</dbReference>
<dbReference type="GO" id="GO:0006955">
    <property type="term" value="P:immune response"/>
    <property type="evidence" value="ECO:0007669"/>
    <property type="project" value="TreeGrafter"/>
</dbReference>
<feature type="signal peptide" evidence="5">
    <location>
        <begin position="1"/>
        <end position="19"/>
    </location>
</feature>
<keyword evidence="2" id="KW-0393">Immunoglobulin domain</keyword>
<keyword evidence="1" id="KW-0325">Glycoprotein</keyword>
<feature type="transmembrane region" description="Helical" evidence="4">
    <location>
        <begin position="302"/>
        <end position="326"/>
    </location>
</feature>
<keyword evidence="4" id="KW-1133">Transmembrane helix</keyword>
<dbReference type="InterPro" id="IPR003006">
    <property type="entry name" value="Ig/MHC_CS"/>
</dbReference>
<feature type="domain" description="Ig-like" evidence="6">
    <location>
        <begin position="213"/>
        <end position="292"/>
    </location>
</feature>
<name>A0A673MXR9_9TELE</name>
<dbReference type="PANTHER" id="PTHR16675:SF237">
    <property type="entry name" value="MHC CLASS I ANTIGEN TRANSCRIPT VARIANT 1-RELATED"/>
    <property type="match status" value="1"/>
</dbReference>
<dbReference type="PRINTS" id="PR01638">
    <property type="entry name" value="MHCCLASSI"/>
</dbReference>
<dbReference type="InterPro" id="IPR007110">
    <property type="entry name" value="Ig-like_dom"/>
</dbReference>
<dbReference type="InterPro" id="IPR001039">
    <property type="entry name" value="MHC_I_a_a1/a2"/>
</dbReference>
<keyword evidence="8" id="KW-1185">Reference proteome</keyword>
<accession>A0A673MXR9</accession>
<evidence type="ECO:0000256" key="2">
    <source>
        <dbReference type="ARBA" id="ARBA00023319"/>
    </source>
</evidence>
<dbReference type="InterPro" id="IPR013783">
    <property type="entry name" value="Ig-like_fold"/>
</dbReference>
<dbReference type="PANTHER" id="PTHR16675">
    <property type="entry name" value="MHC CLASS I-RELATED"/>
    <property type="match status" value="1"/>
</dbReference>
<evidence type="ECO:0000256" key="5">
    <source>
        <dbReference type="SAM" id="SignalP"/>
    </source>
</evidence>
<dbReference type="SUPFAM" id="SSF54452">
    <property type="entry name" value="MHC antigen-recognition domain"/>
    <property type="match status" value="1"/>
</dbReference>
<dbReference type="AlphaFoldDB" id="A0A673MXR9"/>
<dbReference type="InterPro" id="IPR037055">
    <property type="entry name" value="MHC_I-like_Ag-recog_sf"/>
</dbReference>
<reference evidence="7" key="2">
    <citation type="submission" date="2025-09" db="UniProtKB">
        <authorList>
            <consortium name="Ensembl"/>
        </authorList>
    </citation>
    <scope>IDENTIFICATION</scope>
</reference>
<protein>
    <recommendedName>
        <fullName evidence="6">Ig-like domain-containing protein</fullName>
    </recommendedName>
</protein>
<keyword evidence="4" id="KW-0812">Transmembrane</keyword>
<dbReference type="GO" id="GO:0009897">
    <property type="term" value="C:external side of plasma membrane"/>
    <property type="evidence" value="ECO:0007669"/>
    <property type="project" value="TreeGrafter"/>
</dbReference>
<dbReference type="Pfam" id="PF00129">
    <property type="entry name" value="MHC_I"/>
    <property type="match status" value="1"/>
</dbReference>
<dbReference type="PROSITE" id="PS50835">
    <property type="entry name" value="IG_LIKE"/>
    <property type="match status" value="1"/>
</dbReference>
<evidence type="ECO:0000313" key="7">
    <source>
        <dbReference type="Ensembl" id="ENSSRHP00000095575.1"/>
    </source>
</evidence>
<dbReference type="InterPro" id="IPR011161">
    <property type="entry name" value="MHC_I-like_Ag-recog"/>
</dbReference>
<keyword evidence="4" id="KW-0472">Membrane</keyword>
<evidence type="ECO:0000256" key="3">
    <source>
        <dbReference type="RuleBase" id="RU004439"/>
    </source>
</evidence>
<dbReference type="InterPro" id="IPR050208">
    <property type="entry name" value="MHC_class-I_related"/>
</dbReference>
<dbReference type="Ensembl" id="ENSSRHT00000098169.1">
    <property type="protein sequence ID" value="ENSSRHP00000095575.1"/>
    <property type="gene ID" value="ENSSRHG00000046845.1"/>
</dbReference>
<dbReference type="Gene3D" id="2.60.40.10">
    <property type="entry name" value="Immunoglobulins"/>
    <property type="match status" value="1"/>
</dbReference>
<dbReference type="InterPro" id="IPR036179">
    <property type="entry name" value="Ig-like_dom_sf"/>
</dbReference>
<evidence type="ECO:0000259" key="6">
    <source>
        <dbReference type="PROSITE" id="PS50835"/>
    </source>
</evidence>
<reference evidence="7" key="1">
    <citation type="submission" date="2025-08" db="UniProtKB">
        <authorList>
            <consortium name="Ensembl"/>
        </authorList>
    </citation>
    <scope>IDENTIFICATION</scope>
</reference>